<dbReference type="EMBL" id="JACJIA010000002">
    <property type="protein sequence ID" value="MBA8949871.1"/>
    <property type="molecule type" value="Genomic_DNA"/>
</dbReference>
<evidence type="ECO:0000256" key="1">
    <source>
        <dbReference type="SAM" id="MobiDB-lite"/>
    </source>
</evidence>
<organism evidence="2 3">
    <name type="scientific">Actinomadura namibiensis</name>
    <dbReference type="NCBI Taxonomy" id="182080"/>
    <lineage>
        <taxon>Bacteria</taxon>
        <taxon>Bacillati</taxon>
        <taxon>Actinomycetota</taxon>
        <taxon>Actinomycetes</taxon>
        <taxon>Streptosporangiales</taxon>
        <taxon>Thermomonosporaceae</taxon>
        <taxon>Actinomadura</taxon>
    </lineage>
</organism>
<sequence>MAPDGHRPMISPEHAERVRRRHERALAEERPRSAHRGLTRDGWAVDHLTFRTTRPARTP</sequence>
<protein>
    <submittedName>
        <fullName evidence="2">Uncharacterized protein</fullName>
    </submittedName>
</protein>
<evidence type="ECO:0000313" key="3">
    <source>
        <dbReference type="Proteomes" id="UP000572680"/>
    </source>
</evidence>
<reference evidence="2 3" key="1">
    <citation type="submission" date="2020-08" db="EMBL/GenBank/DDBJ databases">
        <title>Genomic Encyclopedia of Type Strains, Phase IV (KMG-IV): sequencing the most valuable type-strain genomes for metagenomic binning, comparative biology and taxonomic classification.</title>
        <authorList>
            <person name="Goeker M."/>
        </authorList>
    </citation>
    <scope>NUCLEOTIDE SEQUENCE [LARGE SCALE GENOMIC DNA]</scope>
    <source>
        <strain evidence="2 3">DSM 44197</strain>
    </source>
</reference>
<feature type="region of interest" description="Disordered" evidence="1">
    <location>
        <begin position="1"/>
        <end position="59"/>
    </location>
</feature>
<evidence type="ECO:0000313" key="2">
    <source>
        <dbReference type="EMBL" id="MBA8949871.1"/>
    </source>
</evidence>
<proteinExistence type="predicted"/>
<accession>A0A7W3QJZ6</accession>
<dbReference type="RefSeq" id="WP_182842375.1">
    <property type="nucleotide sequence ID" value="NZ_BAAALP010000098.1"/>
</dbReference>
<comment type="caution">
    <text evidence="2">The sequence shown here is derived from an EMBL/GenBank/DDBJ whole genome shotgun (WGS) entry which is preliminary data.</text>
</comment>
<keyword evidence="3" id="KW-1185">Reference proteome</keyword>
<dbReference type="AlphaFoldDB" id="A0A7W3QJZ6"/>
<dbReference type="Proteomes" id="UP000572680">
    <property type="component" value="Unassembled WGS sequence"/>
</dbReference>
<gene>
    <name evidence="2" type="ORF">HNR61_001484</name>
</gene>
<name>A0A7W3QJZ6_ACTNM</name>